<feature type="domain" description="Magnesium-protoporphyrin IX methyltransferase C-terminal" evidence="7">
    <location>
        <begin position="156"/>
        <end position="254"/>
    </location>
</feature>
<evidence type="ECO:0000259" key="7">
    <source>
        <dbReference type="Pfam" id="PF07109"/>
    </source>
</evidence>
<evidence type="ECO:0000256" key="3">
    <source>
        <dbReference type="ARBA" id="ARBA00022691"/>
    </source>
</evidence>
<evidence type="ECO:0000256" key="4">
    <source>
        <dbReference type="NCBIfam" id="TIGR02021"/>
    </source>
</evidence>
<dbReference type="EMBL" id="CP053085">
    <property type="protein sequence ID" value="QJR35612.1"/>
    <property type="molecule type" value="Genomic_DNA"/>
</dbReference>
<dbReference type="GO" id="GO:0015995">
    <property type="term" value="P:chlorophyll biosynthetic process"/>
    <property type="evidence" value="ECO:0007669"/>
    <property type="project" value="UniProtKB-UniRule"/>
</dbReference>
<dbReference type="Gene3D" id="3.40.50.150">
    <property type="entry name" value="Vaccinia Virus protein VP39"/>
    <property type="match status" value="1"/>
</dbReference>
<dbReference type="Pfam" id="PF05175">
    <property type="entry name" value="MTS"/>
    <property type="match status" value="1"/>
</dbReference>
<dbReference type="NCBIfam" id="TIGR02021">
    <property type="entry name" value="BchM-ChlM"/>
    <property type="match status" value="1"/>
</dbReference>
<dbReference type="SUPFAM" id="SSF53335">
    <property type="entry name" value="S-adenosyl-L-methionine-dependent methyltransferases"/>
    <property type="match status" value="1"/>
</dbReference>
<feature type="domain" description="Methyltransferase small" evidence="6">
    <location>
        <begin position="75"/>
        <end position="155"/>
    </location>
</feature>
<dbReference type="KEGG" id="ggr:HKW67_08875"/>
<proteinExistence type="predicted"/>
<dbReference type="CDD" id="cd02440">
    <property type="entry name" value="AdoMet_MTases"/>
    <property type="match status" value="1"/>
</dbReference>
<gene>
    <name evidence="8" type="ORF">HKW67_08875</name>
</gene>
<protein>
    <recommendedName>
        <fullName evidence="4">Magnesium protoporphyrin IX methyltransferase</fullName>
        <ecNumber evidence="4">2.1.1.11</ecNumber>
    </recommendedName>
</protein>
<organism evidence="8 9">
    <name type="scientific">Gemmatimonas groenlandica</name>
    <dbReference type="NCBI Taxonomy" id="2732249"/>
    <lineage>
        <taxon>Bacteria</taxon>
        <taxon>Pseudomonadati</taxon>
        <taxon>Gemmatimonadota</taxon>
        <taxon>Gemmatimonadia</taxon>
        <taxon>Gemmatimonadales</taxon>
        <taxon>Gemmatimonadaceae</taxon>
        <taxon>Gemmatimonas</taxon>
    </lineage>
</organism>
<dbReference type="RefSeq" id="WP_171225044.1">
    <property type="nucleotide sequence ID" value="NZ_CP053085.1"/>
</dbReference>
<dbReference type="PANTHER" id="PTHR43464">
    <property type="entry name" value="METHYLTRANSFERASE"/>
    <property type="match status" value="1"/>
</dbReference>
<accession>A0A6M4IS05</accession>
<dbReference type="PANTHER" id="PTHR43464:SF19">
    <property type="entry name" value="UBIQUINONE BIOSYNTHESIS O-METHYLTRANSFERASE, MITOCHONDRIAL"/>
    <property type="match status" value="1"/>
</dbReference>
<evidence type="ECO:0000256" key="2">
    <source>
        <dbReference type="ARBA" id="ARBA00022679"/>
    </source>
</evidence>
<dbReference type="GO" id="GO:0032259">
    <property type="term" value="P:methylation"/>
    <property type="evidence" value="ECO:0007669"/>
    <property type="project" value="UniProtKB-KW"/>
</dbReference>
<evidence type="ECO:0000313" key="9">
    <source>
        <dbReference type="Proteomes" id="UP000500938"/>
    </source>
</evidence>
<dbReference type="InterPro" id="IPR010251">
    <property type="entry name" value="Mg_prot_MeTrfase"/>
</dbReference>
<dbReference type="PROSITE" id="PS51556">
    <property type="entry name" value="SAM_MT_MG_PIX"/>
    <property type="match status" value="1"/>
</dbReference>
<evidence type="ECO:0000256" key="5">
    <source>
        <dbReference type="SAM" id="MobiDB-lite"/>
    </source>
</evidence>
<evidence type="ECO:0000259" key="6">
    <source>
        <dbReference type="Pfam" id="PF05175"/>
    </source>
</evidence>
<dbReference type="AlphaFoldDB" id="A0A6M4IS05"/>
<dbReference type="EC" id="2.1.1.11" evidence="4"/>
<reference evidence="8 9" key="1">
    <citation type="submission" date="2020-05" db="EMBL/GenBank/DDBJ databases">
        <title>Complete genome sequence of Gemmatimonas greenlandica TET16.</title>
        <authorList>
            <person name="Zeng Y."/>
        </authorList>
    </citation>
    <scope>NUCLEOTIDE SEQUENCE [LARGE SCALE GENOMIC DNA]</scope>
    <source>
        <strain evidence="8 9">TET16</strain>
    </source>
</reference>
<keyword evidence="3" id="KW-0949">S-adenosyl-L-methionine</keyword>
<evidence type="ECO:0000256" key="1">
    <source>
        <dbReference type="ARBA" id="ARBA00022603"/>
    </source>
</evidence>
<dbReference type="Proteomes" id="UP000500938">
    <property type="component" value="Chromosome"/>
</dbReference>
<dbReference type="InterPro" id="IPR010940">
    <property type="entry name" value="Mg_prot_MeTrfase_C"/>
</dbReference>
<feature type="region of interest" description="Disordered" evidence="5">
    <location>
        <begin position="1"/>
        <end position="25"/>
    </location>
</feature>
<dbReference type="InterPro" id="IPR029063">
    <property type="entry name" value="SAM-dependent_MTases_sf"/>
</dbReference>
<keyword evidence="2 8" id="KW-0808">Transferase</keyword>
<keyword evidence="1 8" id="KW-0489">Methyltransferase</keyword>
<name>A0A6M4IS05_9BACT</name>
<keyword evidence="9" id="KW-1185">Reference proteome</keyword>
<dbReference type="InterPro" id="IPR007848">
    <property type="entry name" value="Small_mtfrase_dom"/>
</dbReference>
<evidence type="ECO:0000313" key="8">
    <source>
        <dbReference type="EMBL" id="QJR35612.1"/>
    </source>
</evidence>
<dbReference type="GO" id="GO:0046406">
    <property type="term" value="F:magnesium protoporphyrin IX methyltransferase activity"/>
    <property type="evidence" value="ECO:0007669"/>
    <property type="project" value="UniProtKB-UniRule"/>
</dbReference>
<sequence length="267" mass="28764">MATRISPEVSTNPGPSFDGTSPGGSHATSVSYLERRAWIGEYFDRTAATAWKTLTSDAPVSKIRASVRAGRDQMRHTLLAWLSPDLHGVRILDAGCGTGTLAIDLAKRGAEVVAIDLSPTLVDHARERAEAEGVDIDFRSGDMLDPSLGTFDHLVAMDSLIHYDLPEMIAALGTLAPRVRERMLITVVPGTPLLVALRAVGRLFPRADRAPAIVPVSERAFRTGLLGSPVLDTWGMVGTRLVERGFYRSMAIALHHSSLGGSHAPRR</sequence>
<dbReference type="Pfam" id="PF07109">
    <property type="entry name" value="Mg-por_mtran_C"/>
    <property type="match status" value="1"/>
</dbReference>